<organism evidence="3 4">
    <name type="scientific">Bacillus cereus</name>
    <dbReference type="NCBI Taxonomy" id="1396"/>
    <lineage>
        <taxon>Bacteria</taxon>
        <taxon>Bacillati</taxon>
        <taxon>Bacillota</taxon>
        <taxon>Bacilli</taxon>
        <taxon>Bacillales</taxon>
        <taxon>Bacillaceae</taxon>
        <taxon>Bacillus</taxon>
        <taxon>Bacillus cereus group</taxon>
    </lineage>
</organism>
<accession>A0A9X0G343</accession>
<feature type="signal peptide" evidence="1">
    <location>
        <begin position="1"/>
        <end position="25"/>
    </location>
</feature>
<gene>
    <name evidence="3" type="ORF">TQ94_20730</name>
</gene>
<dbReference type="SMART" id="SM00564">
    <property type="entry name" value="PQQ"/>
    <property type="match status" value="6"/>
</dbReference>
<dbReference type="Proteomes" id="UP000036243">
    <property type="component" value="Unassembled WGS sequence"/>
</dbReference>
<dbReference type="SUPFAM" id="SSF50998">
    <property type="entry name" value="Quinoprotein alcohol dehydrogenase-like"/>
    <property type="match status" value="1"/>
</dbReference>
<dbReference type="RefSeq" id="WP_048558698.1">
    <property type="nucleotide sequence ID" value="NZ_CP097351.1"/>
</dbReference>
<comment type="caution">
    <text evidence="3">The sequence shown here is derived from an EMBL/GenBank/DDBJ whole genome shotgun (WGS) entry which is preliminary data.</text>
</comment>
<dbReference type="InterPro" id="IPR011047">
    <property type="entry name" value="Quinoprotein_ADH-like_sf"/>
</dbReference>
<evidence type="ECO:0000313" key="3">
    <source>
        <dbReference type="EMBL" id="KMP13681.1"/>
    </source>
</evidence>
<protein>
    <recommendedName>
        <fullName evidence="2">Pyrrolo-quinoline quinone repeat domain-containing protein</fullName>
    </recommendedName>
</protein>
<reference evidence="3 4" key="1">
    <citation type="submission" date="2015-02" db="EMBL/GenBank/DDBJ databases">
        <title>Evolution of B. cereus sensu lato: Distribution, horizontal transfer and duplication of chromosomal virulence genes.</title>
        <authorList>
            <person name="Boehm M.-E."/>
            <person name="Huptas C."/>
            <person name="Krey V.M."/>
            <person name="Scherer S."/>
        </authorList>
    </citation>
    <scope>NUCLEOTIDE SEQUENCE [LARGE SCALE GENOMIC DNA]</scope>
    <source>
        <strain evidence="3 4">#17</strain>
    </source>
</reference>
<dbReference type="InterPro" id="IPR015943">
    <property type="entry name" value="WD40/YVTN_repeat-like_dom_sf"/>
</dbReference>
<dbReference type="Gene3D" id="2.40.10.480">
    <property type="match status" value="1"/>
</dbReference>
<dbReference type="InterPro" id="IPR002372">
    <property type="entry name" value="PQQ_rpt_dom"/>
</dbReference>
<dbReference type="Gene3D" id="2.130.10.10">
    <property type="entry name" value="YVTN repeat-like/Quinoprotein amine dehydrogenase"/>
    <property type="match status" value="1"/>
</dbReference>
<dbReference type="PANTHER" id="PTHR34512:SF30">
    <property type="entry name" value="OUTER MEMBRANE PROTEIN ASSEMBLY FACTOR BAMB"/>
    <property type="match status" value="1"/>
</dbReference>
<dbReference type="EMBL" id="JYFW01000039">
    <property type="protein sequence ID" value="KMP13681.1"/>
    <property type="molecule type" value="Genomic_DNA"/>
</dbReference>
<dbReference type="PANTHER" id="PTHR34512">
    <property type="entry name" value="CELL SURFACE PROTEIN"/>
    <property type="match status" value="1"/>
</dbReference>
<feature type="chain" id="PRO_5040782928" description="Pyrrolo-quinoline quinone repeat domain-containing protein" evidence="1">
    <location>
        <begin position="26"/>
        <end position="473"/>
    </location>
</feature>
<evidence type="ECO:0000256" key="1">
    <source>
        <dbReference type="SAM" id="SignalP"/>
    </source>
</evidence>
<dbReference type="InterPro" id="IPR018391">
    <property type="entry name" value="PQQ_b-propeller_rpt"/>
</dbReference>
<evidence type="ECO:0000259" key="2">
    <source>
        <dbReference type="Pfam" id="PF13360"/>
    </source>
</evidence>
<proteinExistence type="predicted"/>
<dbReference type="AlphaFoldDB" id="A0A9X0G343"/>
<name>A0A9X0G343_BACCE</name>
<dbReference type="Pfam" id="PF13360">
    <property type="entry name" value="PQQ_2"/>
    <property type="match status" value="2"/>
</dbReference>
<feature type="domain" description="Pyrrolo-quinoline quinone repeat" evidence="2">
    <location>
        <begin position="302"/>
        <end position="376"/>
    </location>
</feature>
<sequence>MKKKFMLTVLLFALMIGLHPNSMTKAETINTQGEQFEQGRYDLQAGFPFGQNWNRNSPYAGTDTNKIKWEYKLYEKDIKEIPTSLHTPSFTVQPAIGRDGTIYITNKTALNNTINKKIHALNPNGSLKWKKEIIGGGSSTPVIAEDGTIYVAARNLIAFNPDGSIKWQVNASSIDTPVLDHDGTIYLKGSNRLYAYNPDGSIKWSSNEIKEGSGETNSMLISKDGIIYTLVSDLGNKYIYAHDKNGRQLWEKYVRGEYNGTGFTLGIHNEILVNTQDILYVFDKTGNIVHQLKEEGREALLSAPTVSSKDGTIYVGGKGYIYAYNPDYSLKWKYQTKGDVIEAPLIDKNGEIYFRTNNEVYVLKPDATLKWKMAQSKTWFVPGKATNSITMGQDGSLYILGKYLSSNGNEDYTSLIAIGDSYTDNVCTKDSTYMEVLKSLEAKSKNAKLTDEEKKEARDIIKKLSDDLDKTDK</sequence>
<evidence type="ECO:0000313" key="4">
    <source>
        <dbReference type="Proteomes" id="UP000036243"/>
    </source>
</evidence>
<feature type="domain" description="Pyrrolo-quinoline quinone repeat" evidence="2">
    <location>
        <begin position="90"/>
        <end position="216"/>
    </location>
</feature>
<keyword evidence="1" id="KW-0732">Signal</keyword>